<dbReference type="Gene3D" id="3.40.920.10">
    <property type="entry name" value="Pyruvate-ferredoxin oxidoreductase, PFOR, domain III"/>
    <property type="match status" value="1"/>
</dbReference>
<reference evidence="5" key="1">
    <citation type="journal article" date="2020" name="mSystems">
        <title>Genome- and Community-Level Interaction Insights into Carbon Utilization and Element Cycling Functions of Hydrothermarchaeota in Hydrothermal Sediment.</title>
        <authorList>
            <person name="Zhou Z."/>
            <person name="Liu Y."/>
            <person name="Xu W."/>
            <person name="Pan J."/>
            <person name="Luo Z.H."/>
            <person name="Li M."/>
        </authorList>
    </citation>
    <scope>NUCLEOTIDE SEQUENCE [LARGE SCALE GENOMIC DNA]</scope>
    <source>
        <strain evidence="5">SpSt-1084</strain>
    </source>
</reference>
<proteinExistence type="predicted"/>
<organism evidence="5">
    <name type="scientific">Caldiarchaeum subterraneum</name>
    <dbReference type="NCBI Taxonomy" id="311458"/>
    <lineage>
        <taxon>Archaea</taxon>
        <taxon>Nitrososphaerota</taxon>
        <taxon>Candidatus Caldarchaeales</taxon>
        <taxon>Candidatus Caldarchaeaceae</taxon>
        <taxon>Candidatus Caldarchaeum</taxon>
    </lineage>
</organism>
<sequence length="185" mass="20144">MKTFTDEHIEFIFLGRGGQGVVTASRVLAEAALLENKYVQSFPEFGPERSGAPVKAYARIAPAPIEIRAPVEKADISVFFESRLTQVFKPGDITQPNGVVVMSCREPSKISVGDGFQVFTLDAQEIITFLKRPLALNMVMLGAVAFATKVVSLDSLKTVVGKKFSPIDLQALEQGYVKVVKHESA</sequence>
<dbReference type="NCBIfam" id="TIGR02175">
    <property type="entry name" value="PorC_KorC"/>
    <property type="match status" value="1"/>
</dbReference>
<evidence type="ECO:0000256" key="1">
    <source>
        <dbReference type="ARBA" id="ARBA00012822"/>
    </source>
</evidence>
<dbReference type="PANTHER" id="PTHR43366">
    <property type="entry name" value="PYRUVATE SYNTHASE SUBUNIT PORC"/>
    <property type="match status" value="1"/>
</dbReference>
<evidence type="ECO:0000256" key="2">
    <source>
        <dbReference type="ARBA" id="ARBA00023002"/>
    </source>
</evidence>
<gene>
    <name evidence="5" type="ORF">ENM42_01865</name>
</gene>
<evidence type="ECO:0000256" key="3">
    <source>
        <dbReference type="ARBA" id="ARBA00049357"/>
    </source>
</evidence>
<dbReference type="PANTHER" id="PTHR43366:SF1">
    <property type="entry name" value="PYRUVATE SYNTHASE SUBUNIT PORC"/>
    <property type="match status" value="1"/>
</dbReference>
<keyword evidence="2" id="KW-0560">Oxidoreductase</keyword>
<name>A0A7C5Y498_CALS0</name>
<evidence type="ECO:0000259" key="4">
    <source>
        <dbReference type="Pfam" id="PF01558"/>
    </source>
</evidence>
<dbReference type="InterPro" id="IPR051626">
    <property type="entry name" value="Oxidoreductase_gamma_subunit"/>
</dbReference>
<evidence type="ECO:0000313" key="5">
    <source>
        <dbReference type="EMBL" id="HHR40555.1"/>
    </source>
</evidence>
<dbReference type="InterPro" id="IPR011894">
    <property type="entry name" value="PorC_KorC"/>
</dbReference>
<dbReference type="GO" id="GO:0019164">
    <property type="term" value="F:pyruvate synthase activity"/>
    <property type="evidence" value="ECO:0007669"/>
    <property type="project" value="UniProtKB-EC"/>
</dbReference>
<keyword evidence="5" id="KW-0670">Pyruvate</keyword>
<comment type="catalytic activity">
    <reaction evidence="3">
        <text>2 oxidized [2Fe-2S]-[ferredoxin] + pyruvate + CoA = 2 reduced [2Fe-2S]-[ferredoxin] + acetyl-CoA + CO2 + H(+)</text>
        <dbReference type="Rhea" id="RHEA:12765"/>
        <dbReference type="Rhea" id="RHEA-COMP:10000"/>
        <dbReference type="Rhea" id="RHEA-COMP:10001"/>
        <dbReference type="ChEBI" id="CHEBI:15361"/>
        <dbReference type="ChEBI" id="CHEBI:15378"/>
        <dbReference type="ChEBI" id="CHEBI:16526"/>
        <dbReference type="ChEBI" id="CHEBI:33737"/>
        <dbReference type="ChEBI" id="CHEBI:33738"/>
        <dbReference type="ChEBI" id="CHEBI:57287"/>
        <dbReference type="ChEBI" id="CHEBI:57288"/>
        <dbReference type="EC" id="1.2.7.1"/>
    </reaction>
</comment>
<comment type="caution">
    <text evidence="5">The sequence shown here is derived from an EMBL/GenBank/DDBJ whole genome shotgun (WGS) entry which is preliminary data.</text>
</comment>
<dbReference type="AlphaFoldDB" id="A0A7C5Y498"/>
<dbReference type="EMBL" id="DRXS01000100">
    <property type="protein sequence ID" value="HHR40555.1"/>
    <property type="molecule type" value="Genomic_DNA"/>
</dbReference>
<dbReference type="Pfam" id="PF01558">
    <property type="entry name" value="POR"/>
    <property type="match status" value="1"/>
</dbReference>
<dbReference type="SUPFAM" id="SSF53323">
    <property type="entry name" value="Pyruvate-ferredoxin oxidoreductase, PFOR, domain III"/>
    <property type="match status" value="1"/>
</dbReference>
<dbReference type="EC" id="1.2.7.1" evidence="1"/>
<feature type="domain" description="Pyruvate/ketoisovalerate oxidoreductase catalytic" evidence="4">
    <location>
        <begin position="17"/>
        <end position="176"/>
    </location>
</feature>
<accession>A0A7C5Y498</accession>
<protein>
    <recommendedName>
        <fullName evidence="1">pyruvate synthase</fullName>
        <ecNumber evidence="1">1.2.7.1</ecNumber>
    </recommendedName>
</protein>
<dbReference type="InterPro" id="IPR002869">
    <property type="entry name" value="Pyrv_flavodox_OxRed_cen"/>
</dbReference>
<dbReference type="InterPro" id="IPR019752">
    <property type="entry name" value="Pyrv/ketoisovalerate_OxRed_cat"/>
</dbReference>